<dbReference type="EMBL" id="JBHTJL010000009">
    <property type="protein sequence ID" value="MFD1063267.1"/>
    <property type="molecule type" value="Genomic_DNA"/>
</dbReference>
<protein>
    <recommendedName>
        <fullName evidence="3">DUF4377 domain-containing protein</fullName>
    </recommendedName>
</protein>
<dbReference type="RefSeq" id="WP_386129869.1">
    <property type="nucleotide sequence ID" value="NZ_JBHTJL010000009.1"/>
</dbReference>
<name>A0ABW3N707_9FLAO</name>
<organism evidence="1 2">
    <name type="scientific">Winogradskyella litorisediminis</name>
    <dbReference type="NCBI Taxonomy" id="1156618"/>
    <lineage>
        <taxon>Bacteria</taxon>
        <taxon>Pseudomonadati</taxon>
        <taxon>Bacteroidota</taxon>
        <taxon>Flavobacteriia</taxon>
        <taxon>Flavobacteriales</taxon>
        <taxon>Flavobacteriaceae</taxon>
        <taxon>Winogradskyella</taxon>
    </lineage>
</organism>
<accession>A0ABW3N707</accession>
<sequence>MKTLFIALFIGLGLVQEPEVFTLEAKFVEYEDQTFYFEDKDEKQYAFSGQNEASKKQFDLTTAGFEDKMFKIKYVIEIEVDEDDGEYEVFKIINLELQK</sequence>
<keyword evidence="2" id="KW-1185">Reference proteome</keyword>
<proteinExistence type="predicted"/>
<evidence type="ECO:0008006" key="3">
    <source>
        <dbReference type="Google" id="ProtNLM"/>
    </source>
</evidence>
<reference evidence="2" key="1">
    <citation type="journal article" date="2019" name="Int. J. Syst. Evol. Microbiol.">
        <title>The Global Catalogue of Microorganisms (GCM) 10K type strain sequencing project: providing services to taxonomists for standard genome sequencing and annotation.</title>
        <authorList>
            <consortium name="The Broad Institute Genomics Platform"/>
            <consortium name="The Broad Institute Genome Sequencing Center for Infectious Disease"/>
            <person name="Wu L."/>
            <person name="Ma J."/>
        </authorList>
    </citation>
    <scope>NUCLEOTIDE SEQUENCE [LARGE SCALE GENOMIC DNA]</scope>
    <source>
        <strain evidence="2">CCUG 62215</strain>
    </source>
</reference>
<comment type="caution">
    <text evidence="1">The sequence shown here is derived from an EMBL/GenBank/DDBJ whole genome shotgun (WGS) entry which is preliminary data.</text>
</comment>
<gene>
    <name evidence="1" type="ORF">ACFQ1Q_08405</name>
</gene>
<evidence type="ECO:0000313" key="2">
    <source>
        <dbReference type="Proteomes" id="UP001597013"/>
    </source>
</evidence>
<evidence type="ECO:0000313" key="1">
    <source>
        <dbReference type="EMBL" id="MFD1063267.1"/>
    </source>
</evidence>
<dbReference type="Proteomes" id="UP001597013">
    <property type="component" value="Unassembled WGS sequence"/>
</dbReference>